<keyword evidence="2 4" id="KW-0560">Oxidoreductase</keyword>
<dbReference type="Proteomes" id="UP000043764">
    <property type="component" value="Unassembled WGS sequence"/>
</dbReference>
<reference evidence="5" key="1">
    <citation type="submission" date="2015-05" db="EMBL/GenBank/DDBJ databases">
        <authorList>
            <person name="Rodrigo-Torres Lidia"/>
            <person name="Arahal R.David."/>
        </authorList>
    </citation>
    <scope>NUCLEOTIDE SEQUENCE [LARGE SCALE GENOMIC DNA]</scope>
    <source>
        <strain evidence="5">CECT 7321</strain>
    </source>
</reference>
<evidence type="ECO:0000256" key="2">
    <source>
        <dbReference type="ARBA" id="ARBA00023002"/>
    </source>
</evidence>
<dbReference type="RefSeq" id="WP_050672398.1">
    <property type="nucleotide sequence ID" value="NZ_CVRL01000003.1"/>
</dbReference>
<dbReference type="EMBL" id="CVRL01000003">
    <property type="protein sequence ID" value="CRL09490.1"/>
    <property type="molecule type" value="Genomic_DNA"/>
</dbReference>
<proteinExistence type="inferred from homology"/>
<organism evidence="4 5">
    <name type="scientific">Phaeobacter italicus</name>
    <dbReference type="NCBI Taxonomy" id="481446"/>
    <lineage>
        <taxon>Bacteria</taxon>
        <taxon>Pseudomonadati</taxon>
        <taxon>Pseudomonadota</taxon>
        <taxon>Alphaproteobacteria</taxon>
        <taxon>Rhodobacterales</taxon>
        <taxon>Roseobacteraceae</taxon>
        <taxon>Phaeobacter</taxon>
    </lineage>
</organism>
<dbReference type="GO" id="GO:0008709">
    <property type="term" value="F:cholate 7-alpha-dehydrogenase (NAD+) activity"/>
    <property type="evidence" value="ECO:0007669"/>
    <property type="project" value="UniProtKB-EC"/>
</dbReference>
<dbReference type="InterPro" id="IPR020904">
    <property type="entry name" value="Sc_DH/Rdtase_CS"/>
</dbReference>
<dbReference type="PANTHER" id="PTHR24322">
    <property type="entry name" value="PKSB"/>
    <property type="match status" value="1"/>
</dbReference>
<dbReference type="InterPro" id="IPR036291">
    <property type="entry name" value="NAD(P)-bd_dom_sf"/>
</dbReference>
<comment type="similarity">
    <text evidence="1 3">Belongs to the short-chain dehydrogenases/reductases (SDR) family.</text>
</comment>
<name>A0A0H5DD92_9RHOB</name>
<gene>
    <name evidence="4" type="primary">hdhA</name>
    <name evidence="4" type="ORF">NIT7321_00321</name>
</gene>
<dbReference type="PRINTS" id="PR00081">
    <property type="entry name" value="GDHRDH"/>
</dbReference>
<keyword evidence="5" id="KW-1185">Reference proteome</keyword>
<dbReference type="PRINTS" id="PR00080">
    <property type="entry name" value="SDRFAMILY"/>
</dbReference>
<dbReference type="Pfam" id="PF00106">
    <property type="entry name" value="adh_short"/>
    <property type="match status" value="1"/>
</dbReference>
<sequence>MDPSGKLAVVTGAGAGIGREICRKLSAAGARVVVSDLDAEAAAAVAADLDGLAYGCDVSKEQDIAAMISSVERYVGPIDIFVSNAGVLTGVDLSFDNAAGAPDAVWEMAWAINVLAHVRAARRLVPLMTGRGGGYLVNTVSAAGLLTQVGAAVYSTTKHAAMGFAENLAITHMKDNIRVSVLCPQYVDTGMIEGVSGGVLSLSEILSPSQVADCVVEGIRNERFLILPHDCVADYYAKKAADPDRWIGAMAGLQAKIAQI</sequence>
<dbReference type="EC" id="1.1.1.159" evidence="4"/>
<evidence type="ECO:0000256" key="3">
    <source>
        <dbReference type="RuleBase" id="RU000363"/>
    </source>
</evidence>
<dbReference type="PROSITE" id="PS00061">
    <property type="entry name" value="ADH_SHORT"/>
    <property type="match status" value="1"/>
</dbReference>
<evidence type="ECO:0000256" key="1">
    <source>
        <dbReference type="ARBA" id="ARBA00006484"/>
    </source>
</evidence>
<dbReference type="InterPro" id="IPR002347">
    <property type="entry name" value="SDR_fam"/>
</dbReference>
<evidence type="ECO:0000313" key="5">
    <source>
        <dbReference type="Proteomes" id="UP000043764"/>
    </source>
</evidence>
<evidence type="ECO:0000313" key="4">
    <source>
        <dbReference type="EMBL" id="CRL09490.1"/>
    </source>
</evidence>
<accession>A0A0H5DD92</accession>
<dbReference type="PANTHER" id="PTHR24322:SF736">
    <property type="entry name" value="RETINOL DEHYDROGENASE 10"/>
    <property type="match status" value="1"/>
</dbReference>
<dbReference type="AlphaFoldDB" id="A0A0H5DD92"/>
<dbReference type="Gene3D" id="3.40.50.720">
    <property type="entry name" value="NAD(P)-binding Rossmann-like Domain"/>
    <property type="match status" value="1"/>
</dbReference>
<protein>
    <submittedName>
        <fullName evidence="4">7-alpha-hydroxysteroid dehydrogenase</fullName>
        <ecNumber evidence="4">1.1.1.159</ecNumber>
    </submittedName>
</protein>
<dbReference type="STRING" id="481446.NIT7645_03632"/>
<dbReference type="SUPFAM" id="SSF51735">
    <property type="entry name" value="NAD(P)-binding Rossmann-fold domains"/>
    <property type="match status" value="1"/>
</dbReference>